<evidence type="ECO:0000256" key="10">
    <source>
        <dbReference type="ARBA" id="ARBA00023004"/>
    </source>
</evidence>
<evidence type="ECO:0000256" key="12">
    <source>
        <dbReference type="ARBA" id="ARBA00023136"/>
    </source>
</evidence>
<dbReference type="EMBL" id="KV417860">
    <property type="protein sequence ID" value="KZP05119.1"/>
    <property type="molecule type" value="Genomic_DNA"/>
</dbReference>
<evidence type="ECO:0000256" key="14">
    <source>
        <dbReference type="SAM" id="MobiDB-lite"/>
    </source>
</evidence>
<protein>
    <submittedName>
        <fullName evidence="16">Cytochrome P450</fullName>
    </submittedName>
</protein>
<feature type="transmembrane region" description="Helical" evidence="15">
    <location>
        <begin position="6"/>
        <end position="27"/>
    </location>
</feature>
<comment type="similarity">
    <text evidence="4">Belongs to the cytochrome P450 family.</text>
</comment>
<dbReference type="STRING" id="436010.A0A167VKQ2"/>
<organism evidence="16 17">
    <name type="scientific">Athelia psychrophila</name>
    <dbReference type="NCBI Taxonomy" id="1759441"/>
    <lineage>
        <taxon>Eukaryota</taxon>
        <taxon>Fungi</taxon>
        <taxon>Dikarya</taxon>
        <taxon>Basidiomycota</taxon>
        <taxon>Agaricomycotina</taxon>
        <taxon>Agaricomycetes</taxon>
        <taxon>Agaricomycetidae</taxon>
        <taxon>Atheliales</taxon>
        <taxon>Atheliaceae</taxon>
        <taxon>Athelia</taxon>
    </lineage>
</organism>
<keyword evidence="9" id="KW-0560">Oxidoreductase</keyword>
<keyword evidence="8 15" id="KW-1133">Transmembrane helix</keyword>
<evidence type="ECO:0000256" key="4">
    <source>
        <dbReference type="ARBA" id="ARBA00010617"/>
    </source>
</evidence>
<dbReference type="GO" id="GO:0020037">
    <property type="term" value="F:heme binding"/>
    <property type="evidence" value="ECO:0007669"/>
    <property type="project" value="InterPro"/>
</dbReference>
<dbReference type="Gene3D" id="1.10.630.10">
    <property type="entry name" value="Cytochrome P450"/>
    <property type="match status" value="1"/>
</dbReference>
<comment type="cofactor">
    <cofactor evidence="1 13">
        <name>heme</name>
        <dbReference type="ChEBI" id="CHEBI:30413"/>
    </cofactor>
</comment>
<evidence type="ECO:0000256" key="7">
    <source>
        <dbReference type="ARBA" id="ARBA00022723"/>
    </source>
</evidence>
<dbReference type="OrthoDB" id="1470350at2759"/>
<sequence>MPSLLTTTALILLPLLYFTHTFLLLLLRQRLSPLRLLPRPPAPSLLTGNLAELHDQENTGLFARWTATHGPSFCYRGFLGGSRLITTDPRAIAHILGHAYEYPKPDFVSDSLATMAAGEEGLLTVEGETHRRQRKIIAPAFGRRHVRSLAPVFVRKAGELRDRWAEMADAVPAGGRPPRVDVLAWLSRATLDVIGLAGFGYEFNALAPRAEGEAGDELAEAFATIFSTARKFRIMTILQVWFPLLRRFRRNNKTMADAQSTMRRIGTHLIDTRKAAVFAELAAAKSASSSSASSHPSGIDGDTTVLGRDLLSVLIRSNLASAGTPAAQLSSAETLCQISTFIAAGFETTSSALSWALFALSGAPGAQMKLREAMRAVPPPPQDTEGEGGDGGGGGEDAWDAWVSALDALPYLDWTVRESLRLHAPITNTMRVFDPPPSSPLADRNTDVIPTSAPWVGRDGVTRTGIEIRRGDIISVPIQAVNRGEGVWGADAGKHGGKTKHGVPGLYAGILTFLNGNPLSGNRACIGYRFALLEMKVFLYVLLRDLEVGIDPGLVIEKKINVVTRPFVASEPGLGNQLPLRISRVKQHGGGGEL</sequence>
<gene>
    <name evidence="16" type="ORF">FIBSPDRAFT_1054272</name>
</gene>
<evidence type="ECO:0000256" key="13">
    <source>
        <dbReference type="PIRSR" id="PIRSR602401-1"/>
    </source>
</evidence>
<dbReference type="PRINTS" id="PR00463">
    <property type="entry name" value="EP450I"/>
</dbReference>
<accession>A0A167VKQ2</accession>
<feature type="region of interest" description="Disordered" evidence="14">
    <location>
        <begin position="377"/>
        <end position="397"/>
    </location>
</feature>
<keyword evidence="6 15" id="KW-0812">Transmembrane</keyword>
<dbReference type="InterPro" id="IPR036396">
    <property type="entry name" value="Cyt_P450_sf"/>
</dbReference>
<dbReference type="Pfam" id="PF00067">
    <property type="entry name" value="p450"/>
    <property type="match status" value="1"/>
</dbReference>
<dbReference type="PANTHER" id="PTHR24305">
    <property type="entry name" value="CYTOCHROME P450"/>
    <property type="match status" value="1"/>
</dbReference>
<dbReference type="GO" id="GO:0004497">
    <property type="term" value="F:monooxygenase activity"/>
    <property type="evidence" value="ECO:0007669"/>
    <property type="project" value="UniProtKB-KW"/>
</dbReference>
<evidence type="ECO:0000256" key="1">
    <source>
        <dbReference type="ARBA" id="ARBA00001971"/>
    </source>
</evidence>
<evidence type="ECO:0000256" key="8">
    <source>
        <dbReference type="ARBA" id="ARBA00022989"/>
    </source>
</evidence>
<keyword evidence="11" id="KW-0503">Monooxygenase</keyword>
<name>A0A167VKQ2_9AGAM</name>
<evidence type="ECO:0000256" key="11">
    <source>
        <dbReference type="ARBA" id="ARBA00023033"/>
    </source>
</evidence>
<proteinExistence type="inferred from homology"/>
<comment type="subcellular location">
    <subcellularLocation>
        <location evidence="2">Membrane</location>
    </subcellularLocation>
</comment>
<dbReference type="GO" id="GO:0016020">
    <property type="term" value="C:membrane"/>
    <property type="evidence" value="ECO:0007669"/>
    <property type="project" value="UniProtKB-SubCell"/>
</dbReference>
<keyword evidence="17" id="KW-1185">Reference proteome</keyword>
<keyword evidence="10 13" id="KW-0408">Iron</keyword>
<evidence type="ECO:0000313" key="16">
    <source>
        <dbReference type="EMBL" id="KZP05119.1"/>
    </source>
</evidence>
<dbReference type="InterPro" id="IPR050121">
    <property type="entry name" value="Cytochrome_P450_monoxygenase"/>
</dbReference>
<keyword evidence="12 15" id="KW-0472">Membrane</keyword>
<evidence type="ECO:0000256" key="3">
    <source>
        <dbReference type="ARBA" id="ARBA00004721"/>
    </source>
</evidence>
<dbReference type="PRINTS" id="PR00385">
    <property type="entry name" value="P450"/>
</dbReference>
<dbReference type="InterPro" id="IPR002401">
    <property type="entry name" value="Cyt_P450_E_grp-I"/>
</dbReference>
<dbReference type="Proteomes" id="UP000076532">
    <property type="component" value="Unassembled WGS sequence"/>
</dbReference>
<comment type="pathway">
    <text evidence="3">Secondary metabolite biosynthesis; terpenoid biosynthesis.</text>
</comment>
<dbReference type="GO" id="GO:0016705">
    <property type="term" value="F:oxidoreductase activity, acting on paired donors, with incorporation or reduction of molecular oxygen"/>
    <property type="evidence" value="ECO:0007669"/>
    <property type="project" value="InterPro"/>
</dbReference>
<keyword evidence="5 13" id="KW-0349">Heme</keyword>
<feature type="binding site" description="axial binding residue" evidence="13">
    <location>
        <position position="525"/>
    </location>
    <ligand>
        <name>heme</name>
        <dbReference type="ChEBI" id="CHEBI:30413"/>
    </ligand>
    <ligandPart>
        <name>Fe</name>
        <dbReference type="ChEBI" id="CHEBI:18248"/>
    </ligandPart>
</feature>
<evidence type="ECO:0000256" key="15">
    <source>
        <dbReference type="SAM" id="Phobius"/>
    </source>
</evidence>
<evidence type="ECO:0000256" key="2">
    <source>
        <dbReference type="ARBA" id="ARBA00004370"/>
    </source>
</evidence>
<evidence type="ECO:0000313" key="17">
    <source>
        <dbReference type="Proteomes" id="UP000076532"/>
    </source>
</evidence>
<evidence type="ECO:0000256" key="5">
    <source>
        <dbReference type="ARBA" id="ARBA00022617"/>
    </source>
</evidence>
<reference evidence="16 17" key="1">
    <citation type="journal article" date="2016" name="Mol. Biol. Evol.">
        <title>Comparative Genomics of Early-Diverging Mushroom-Forming Fungi Provides Insights into the Origins of Lignocellulose Decay Capabilities.</title>
        <authorList>
            <person name="Nagy L.G."/>
            <person name="Riley R."/>
            <person name="Tritt A."/>
            <person name="Adam C."/>
            <person name="Daum C."/>
            <person name="Floudas D."/>
            <person name="Sun H."/>
            <person name="Yadav J.S."/>
            <person name="Pangilinan J."/>
            <person name="Larsson K.H."/>
            <person name="Matsuura K."/>
            <person name="Barry K."/>
            <person name="Labutti K."/>
            <person name="Kuo R."/>
            <person name="Ohm R.A."/>
            <person name="Bhattacharya S.S."/>
            <person name="Shirouzu T."/>
            <person name="Yoshinaga Y."/>
            <person name="Martin F.M."/>
            <person name="Grigoriev I.V."/>
            <person name="Hibbett D.S."/>
        </authorList>
    </citation>
    <scope>NUCLEOTIDE SEQUENCE [LARGE SCALE GENOMIC DNA]</scope>
    <source>
        <strain evidence="16 17">CBS 109695</strain>
    </source>
</reference>
<dbReference type="InterPro" id="IPR001128">
    <property type="entry name" value="Cyt_P450"/>
</dbReference>
<dbReference type="AlphaFoldDB" id="A0A167VKQ2"/>
<evidence type="ECO:0000256" key="9">
    <source>
        <dbReference type="ARBA" id="ARBA00023002"/>
    </source>
</evidence>
<evidence type="ECO:0000256" key="6">
    <source>
        <dbReference type="ARBA" id="ARBA00022692"/>
    </source>
</evidence>
<dbReference type="SUPFAM" id="SSF48264">
    <property type="entry name" value="Cytochrome P450"/>
    <property type="match status" value="1"/>
</dbReference>
<dbReference type="PANTHER" id="PTHR24305:SF166">
    <property type="entry name" value="CYTOCHROME P450 12A4, MITOCHONDRIAL-RELATED"/>
    <property type="match status" value="1"/>
</dbReference>
<keyword evidence="7 13" id="KW-0479">Metal-binding</keyword>
<dbReference type="GO" id="GO:0005506">
    <property type="term" value="F:iron ion binding"/>
    <property type="evidence" value="ECO:0007669"/>
    <property type="project" value="InterPro"/>
</dbReference>